<dbReference type="EMBL" id="JAFFHA010000007">
    <property type="protein sequence ID" value="KAK4652628.1"/>
    <property type="molecule type" value="Genomic_DNA"/>
</dbReference>
<dbReference type="RefSeq" id="XP_062741603.1">
    <property type="nucleotide sequence ID" value="XM_062883792.1"/>
</dbReference>
<gene>
    <name evidence="7" type="primary">HSX11_2</name>
    <name evidence="7" type="ORF">QC762_0075110</name>
</gene>
<keyword evidence="6" id="KW-0472">Membrane</keyword>
<dbReference type="EC" id="2.4.1.80" evidence="7"/>
<evidence type="ECO:0000256" key="3">
    <source>
        <dbReference type="ARBA" id="ARBA00022679"/>
    </source>
</evidence>
<protein>
    <submittedName>
        <fullName evidence="7">Ceramide glucosyltransferase</fullName>
        <ecNumber evidence="7">2.4.1.80</ecNumber>
    </submittedName>
</protein>
<keyword evidence="5" id="KW-1133">Transmembrane helix</keyword>
<dbReference type="Proteomes" id="UP001323405">
    <property type="component" value="Unassembled WGS sequence"/>
</dbReference>
<evidence type="ECO:0000313" key="8">
    <source>
        <dbReference type="Proteomes" id="UP001323405"/>
    </source>
</evidence>
<evidence type="ECO:0000256" key="1">
    <source>
        <dbReference type="ARBA" id="ARBA00004141"/>
    </source>
</evidence>
<keyword evidence="2 7" id="KW-0328">Glycosyltransferase</keyword>
<sequence>MSERASLTTAVGSKKCSWQPPTQNFYSAINTVGIAPCVVGKSNMFRKSHLERLTDPAQNPLLSPANAARRRGVDYFSSYICENRLIGGLIFKSNISGYKKHGLVRGEVAIQPISGMTVAAYIARRVRWLRVRKWENLNGHACGTRHDATESQGGQVSEIEVTGGVGRISKSRAGWARFEVTSEVREIRSHKRVNEISAPNNPINPIQA</sequence>
<dbReference type="PANTHER" id="PTHR12726:SF0">
    <property type="entry name" value="CERAMIDE GLUCOSYLTRANSFERASE"/>
    <property type="match status" value="1"/>
</dbReference>
<comment type="subcellular location">
    <subcellularLocation>
        <location evidence="1">Membrane</location>
        <topology evidence="1">Multi-pass membrane protein</topology>
    </subcellularLocation>
</comment>
<dbReference type="PANTHER" id="PTHR12726">
    <property type="entry name" value="CERAMIDE GLUCOSYLTRANSFERASE"/>
    <property type="match status" value="1"/>
</dbReference>
<proteinExistence type="predicted"/>
<dbReference type="InterPro" id="IPR025993">
    <property type="entry name" value="Ceramide_glucosylTrfase"/>
</dbReference>
<comment type="caution">
    <text evidence="7">The sequence shown here is derived from an EMBL/GenBank/DDBJ whole genome shotgun (WGS) entry which is preliminary data.</text>
</comment>
<keyword evidence="8" id="KW-1185">Reference proteome</keyword>
<evidence type="ECO:0000256" key="6">
    <source>
        <dbReference type="ARBA" id="ARBA00023136"/>
    </source>
</evidence>
<name>A0ABR0GA47_9PEZI</name>
<dbReference type="GeneID" id="87903494"/>
<reference evidence="7 8" key="1">
    <citation type="journal article" date="2023" name="bioRxiv">
        <title>High-quality genome assemblies of four members of thePodospora anserinaspecies complex.</title>
        <authorList>
            <person name="Ament-Velasquez S.L."/>
            <person name="Vogan A.A."/>
            <person name="Wallerman O."/>
            <person name="Hartmann F."/>
            <person name="Gautier V."/>
            <person name="Silar P."/>
            <person name="Giraud T."/>
            <person name="Johannesson H."/>
        </authorList>
    </citation>
    <scope>NUCLEOTIDE SEQUENCE [LARGE SCALE GENOMIC DNA]</scope>
    <source>
        <strain evidence="7 8">CBS 415.72m</strain>
    </source>
</reference>
<keyword evidence="4" id="KW-0812">Transmembrane</keyword>
<evidence type="ECO:0000313" key="7">
    <source>
        <dbReference type="EMBL" id="KAK4652628.1"/>
    </source>
</evidence>
<organism evidence="7 8">
    <name type="scientific">Podospora pseudocomata</name>
    <dbReference type="NCBI Taxonomy" id="2093779"/>
    <lineage>
        <taxon>Eukaryota</taxon>
        <taxon>Fungi</taxon>
        <taxon>Dikarya</taxon>
        <taxon>Ascomycota</taxon>
        <taxon>Pezizomycotina</taxon>
        <taxon>Sordariomycetes</taxon>
        <taxon>Sordariomycetidae</taxon>
        <taxon>Sordariales</taxon>
        <taxon>Podosporaceae</taxon>
        <taxon>Podospora</taxon>
    </lineage>
</organism>
<accession>A0ABR0GA47</accession>
<evidence type="ECO:0000256" key="4">
    <source>
        <dbReference type="ARBA" id="ARBA00022692"/>
    </source>
</evidence>
<evidence type="ECO:0000256" key="5">
    <source>
        <dbReference type="ARBA" id="ARBA00022989"/>
    </source>
</evidence>
<evidence type="ECO:0000256" key="2">
    <source>
        <dbReference type="ARBA" id="ARBA00022676"/>
    </source>
</evidence>
<keyword evidence="3 7" id="KW-0808">Transferase</keyword>
<dbReference type="GO" id="GO:0008120">
    <property type="term" value="F:ceramide glucosyltransferase activity"/>
    <property type="evidence" value="ECO:0007669"/>
    <property type="project" value="UniProtKB-EC"/>
</dbReference>